<feature type="non-terminal residue" evidence="2">
    <location>
        <position position="55"/>
    </location>
</feature>
<evidence type="ECO:0000313" key="2">
    <source>
        <dbReference type="EMBL" id="CAG8812272.1"/>
    </source>
</evidence>
<evidence type="ECO:0000313" key="3">
    <source>
        <dbReference type="Proteomes" id="UP000789396"/>
    </source>
</evidence>
<keyword evidence="3" id="KW-1185">Reference proteome</keyword>
<reference evidence="2" key="1">
    <citation type="submission" date="2021-06" db="EMBL/GenBank/DDBJ databases">
        <authorList>
            <person name="Kallberg Y."/>
            <person name="Tangrot J."/>
            <person name="Rosling A."/>
        </authorList>
    </citation>
    <scope>NUCLEOTIDE SEQUENCE</scope>
    <source>
        <strain evidence="2">IN212</strain>
    </source>
</reference>
<name>A0A9N9PDX0_9GLOM</name>
<gene>
    <name evidence="2" type="ORF">RFULGI_LOCUS18887</name>
</gene>
<comment type="caution">
    <text evidence="2">The sequence shown here is derived from an EMBL/GenBank/DDBJ whole genome shotgun (WGS) entry which is preliminary data.</text>
</comment>
<proteinExistence type="predicted"/>
<keyword evidence="1" id="KW-0175">Coiled coil</keyword>
<accession>A0A9N9PDX0</accession>
<dbReference type="EMBL" id="CAJVPZ010086702">
    <property type="protein sequence ID" value="CAG8812272.1"/>
    <property type="molecule type" value="Genomic_DNA"/>
</dbReference>
<protein>
    <submittedName>
        <fullName evidence="2">396_t:CDS:1</fullName>
    </submittedName>
</protein>
<sequence length="55" mass="6306">MFDGNNEPMETLTNSYSNCQQLQEQLGQLQTELSNTRINLESANENIDTKNMLIK</sequence>
<dbReference type="AlphaFoldDB" id="A0A9N9PDX0"/>
<dbReference type="Proteomes" id="UP000789396">
    <property type="component" value="Unassembled WGS sequence"/>
</dbReference>
<organism evidence="2 3">
    <name type="scientific">Racocetra fulgida</name>
    <dbReference type="NCBI Taxonomy" id="60492"/>
    <lineage>
        <taxon>Eukaryota</taxon>
        <taxon>Fungi</taxon>
        <taxon>Fungi incertae sedis</taxon>
        <taxon>Mucoromycota</taxon>
        <taxon>Glomeromycotina</taxon>
        <taxon>Glomeromycetes</taxon>
        <taxon>Diversisporales</taxon>
        <taxon>Gigasporaceae</taxon>
        <taxon>Racocetra</taxon>
    </lineage>
</organism>
<feature type="coiled-coil region" evidence="1">
    <location>
        <begin position="12"/>
        <end position="46"/>
    </location>
</feature>
<evidence type="ECO:0000256" key="1">
    <source>
        <dbReference type="SAM" id="Coils"/>
    </source>
</evidence>